<evidence type="ECO:0000313" key="3">
    <source>
        <dbReference type="EMBL" id="CAL5976534.1"/>
    </source>
</evidence>
<protein>
    <submittedName>
        <fullName evidence="3">Hypothetical_protein</fullName>
    </submittedName>
</protein>
<dbReference type="EMBL" id="CAXDID020000007">
    <property type="protein sequence ID" value="CAL5976534.1"/>
    <property type="molecule type" value="Genomic_DNA"/>
</dbReference>
<evidence type="ECO:0000313" key="4">
    <source>
        <dbReference type="Proteomes" id="UP001642409"/>
    </source>
</evidence>
<comment type="caution">
    <text evidence="2">The sequence shown here is derived from an EMBL/GenBank/DDBJ whole genome shotgun (WGS) entry which is preliminary data.</text>
</comment>
<evidence type="ECO:0000256" key="1">
    <source>
        <dbReference type="SAM" id="MobiDB-lite"/>
    </source>
</evidence>
<dbReference type="EMBL" id="CATOUU010000952">
    <property type="protein sequence ID" value="CAI9962135.1"/>
    <property type="molecule type" value="Genomic_DNA"/>
</dbReference>
<dbReference type="Proteomes" id="UP001642409">
    <property type="component" value="Unassembled WGS sequence"/>
</dbReference>
<reference evidence="2" key="1">
    <citation type="submission" date="2023-06" db="EMBL/GenBank/DDBJ databases">
        <authorList>
            <person name="Kurt Z."/>
        </authorList>
    </citation>
    <scope>NUCLEOTIDE SEQUENCE</scope>
</reference>
<accession>A0AA86R4J6</accession>
<feature type="region of interest" description="Disordered" evidence="1">
    <location>
        <begin position="77"/>
        <end position="107"/>
    </location>
</feature>
<dbReference type="AlphaFoldDB" id="A0AA86R4J6"/>
<name>A0AA86R4J6_9EUKA</name>
<organism evidence="2">
    <name type="scientific">Hexamita inflata</name>
    <dbReference type="NCBI Taxonomy" id="28002"/>
    <lineage>
        <taxon>Eukaryota</taxon>
        <taxon>Metamonada</taxon>
        <taxon>Diplomonadida</taxon>
        <taxon>Hexamitidae</taxon>
        <taxon>Hexamitinae</taxon>
        <taxon>Hexamita</taxon>
    </lineage>
</organism>
<reference evidence="3 4" key="2">
    <citation type="submission" date="2024-07" db="EMBL/GenBank/DDBJ databases">
        <authorList>
            <person name="Akdeniz Z."/>
        </authorList>
    </citation>
    <scope>NUCLEOTIDE SEQUENCE [LARGE SCALE GENOMIC DNA]</scope>
</reference>
<sequence length="107" mass="12612">MYEKMPVQDSRINLPGRISFFMGPSNHWEVICYQNCTIQKVQSHYCVVSHTYKQKRKKNRININISSILVLKQASLPAQQENKQSQSEKKKAKKRQNQMDISIDDWV</sequence>
<keyword evidence="4" id="KW-1185">Reference proteome</keyword>
<gene>
    <name evidence="3" type="ORF">HINF_LOCUS3864</name>
    <name evidence="2" type="ORF">HINF_LOCUS49780</name>
</gene>
<proteinExistence type="predicted"/>
<evidence type="ECO:0000313" key="2">
    <source>
        <dbReference type="EMBL" id="CAI9962135.1"/>
    </source>
</evidence>